<gene>
    <name evidence="1" type="ORF">MSAN_02027100</name>
</gene>
<dbReference type="EMBL" id="JACAZH010000025">
    <property type="protein sequence ID" value="KAF7342692.1"/>
    <property type="molecule type" value="Genomic_DNA"/>
</dbReference>
<accession>A0A8H6XKH6</accession>
<name>A0A8H6XKH6_9AGAR</name>
<reference evidence="1" key="1">
    <citation type="submission" date="2020-05" db="EMBL/GenBank/DDBJ databases">
        <title>Mycena genomes resolve the evolution of fungal bioluminescence.</title>
        <authorList>
            <person name="Tsai I.J."/>
        </authorList>
    </citation>
    <scope>NUCLEOTIDE SEQUENCE</scope>
    <source>
        <strain evidence="1">160909Yilan</strain>
    </source>
</reference>
<dbReference type="AlphaFoldDB" id="A0A8H6XKH6"/>
<proteinExistence type="predicted"/>
<dbReference type="Proteomes" id="UP000623467">
    <property type="component" value="Unassembled WGS sequence"/>
</dbReference>
<evidence type="ECO:0000313" key="1">
    <source>
        <dbReference type="EMBL" id="KAF7342692.1"/>
    </source>
</evidence>
<keyword evidence="2" id="KW-1185">Reference proteome</keyword>
<evidence type="ECO:0000313" key="2">
    <source>
        <dbReference type="Proteomes" id="UP000623467"/>
    </source>
</evidence>
<dbReference type="OrthoDB" id="3066345at2759"/>
<organism evidence="1 2">
    <name type="scientific">Mycena sanguinolenta</name>
    <dbReference type="NCBI Taxonomy" id="230812"/>
    <lineage>
        <taxon>Eukaryota</taxon>
        <taxon>Fungi</taxon>
        <taxon>Dikarya</taxon>
        <taxon>Basidiomycota</taxon>
        <taxon>Agaricomycotina</taxon>
        <taxon>Agaricomycetes</taxon>
        <taxon>Agaricomycetidae</taxon>
        <taxon>Agaricales</taxon>
        <taxon>Marasmiineae</taxon>
        <taxon>Mycenaceae</taxon>
        <taxon>Mycena</taxon>
    </lineage>
</organism>
<sequence>MSQAHRQETLDDHMNDSNWKKMCGAVAALIGKMDRANEGLDSVQKAFQQLSRRVGTHLIEKWAKEEQEAFKPNGIGAKIYKPETPKGE</sequence>
<comment type="caution">
    <text evidence="1">The sequence shown here is derived from an EMBL/GenBank/DDBJ whole genome shotgun (WGS) entry which is preliminary data.</text>
</comment>
<protein>
    <submittedName>
        <fullName evidence="1">Uncharacterized protein</fullName>
    </submittedName>
</protein>